<protein>
    <submittedName>
        <fullName evidence="12">Fimbria/pilus periplasmic chaperone</fullName>
    </submittedName>
</protein>
<dbReference type="Gene3D" id="2.60.40.10">
    <property type="entry name" value="Immunoglobulins"/>
    <property type="match status" value="2"/>
</dbReference>
<dbReference type="InterPro" id="IPR018046">
    <property type="entry name" value="Pili_assmbl_chaperone_CS"/>
</dbReference>
<evidence type="ECO:0000256" key="4">
    <source>
        <dbReference type="ARBA" id="ARBA00022729"/>
    </source>
</evidence>
<keyword evidence="7" id="KW-0393">Immunoglobulin domain</keyword>
<evidence type="ECO:0000259" key="10">
    <source>
        <dbReference type="Pfam" id="PF00345"/>
    </source>
</evidence>
<dbReference type="GO" id="GO:0030288">
    <property type="term" value="C:outer membrane-bounded periplasmic space"/>
    <property type="evidence" value="ECO:0007669"/>
    <property type="project" value="InterPro"/>
</dbReference>
<comment type="subcellular location">
    <subcellularLocation>
        <location evidence="1 8">Periplasm</location>
    </subcellularLocation>
</comment>
<evidence type="ECO:0000256" key="2">
    <source>
        <dbReference type="ARBA" id="ARBA00007399"/>
    </source>
</evidence>
<dbReference type="InterPro" id="IPR001829">
    <property type="entry name" value="Pili_assmbl_chaperone_bac"/>
</dbReference>
<gene>
    <name evidence="12" type="ORF">GNQ20_23710</name>
</gene>
<evidence type="ECO:0000313" key="12">
    <source>
        <dbReference type="EMBL" id="MUI60814.1"/>
    </source>
</evidence>
<organism evidence="12">
    <name type="scientific">Pseudomonas aeruginosa</name>
    <dbReference type="NCBI Taxonomy" id="287"/>
    <lineage>
        <taxon>Bacteria</taxon>
        <taxon>Pseudomonadati</taxon>
        <taxon>Pseudomonadota</taxon>
        <taxon>Gammaproteobacteria</taxon>
        <taxon>Pseudomonadales</taxon>
        <taxon>Pseudomonadaceae</taxon>
        <taxon>Pseudomonas</taxon>
    </lineage>
</organism>
<feature type="chain" id="PRO_5025610423" evidence="9">
    <location>
        <begin position="31"/>
        <end position="251"/>
    </location>
</feature>
<keyword evidence="4 9" id="KW-0732">Signal</keyword>
<evidence type="ECO:0000256" key="1">
    <source>
        <dbReference type="ARBA" id="ARBA00004418"/>
    </source>
</evidence>
<dbReference type="SUPFAM" id="SSF49584">
    <property type="entry name" value="Periplasmic chaperone C-domain"/>
    <property type="match status" value="1"/>
</dbReference>
<dbReference type="PANTHER" id="PTHR30251:SF2">
    <property type="entry name" value="FIMBRIAL CHAPERONE YADV-RELATED"/>
    <property type="match status" value="1"/>
</dbReference>
<keyword evidence="3" id="KW-1029">Fimbrium biogenesis</keyword>
<dbReference type="PANTHER" id="PTHR30251">
    <property type="entry name" value="PILUS ASSEMBLY CHAPERONE"/>
    <property type="match status" value="1"/>
</dbReference>
<evidence type="ECO:0000256" key="6">
    <source>
        <dbReference type="ARBA" id="ARBA00023186"/>
    </source>
</evidence>
<feature type="domain" description="Pili assembly chaperone N-terminal" evidence="10">
    <location>
        <begin position="31"/>
        <end position="151"/>
    </location>
</feature>
<dbReference type="InterPro" id="IPR016147">
    <property type="entry name" value="Pili_assmbl_chaperone_N"/>
</dbReference>
<reference evidence="12" key="1">
    <citation type="submission" date="2019-11" db="EMBL/GenBank/DDBJ databases">
        <title>Genomes of ocular Pseudomonas aeruginosa isolates.</title>
        <authorList>
            <person name="Khan M."/>
            <person name="Rice S.A."/>
            <person name="Willcox M.D.P."/>
            <person name="Stapleton F."/>
        </authorList>
    </citation>
    <scope>NUCLEOTIDE SEQUENCE</scope>
    <source>
        <strain evidence="12">PA206</strain>
    </source>
</reference>
<evidence type="ECO:0000259" key="11">
    <source>
        <dbReference type="Pfam" id="PF02753"/>
    </source>
</evidence>
<keyword evidence="5" id="KW-0574">Periplasm</keyword>
<dbReference type="AlphaFoldDB" id="A0A6A9JXS9"/>
<accession>A0A6A9JXS9</accession>
<dbReference type="InterPro" id="IPR013783">
    <property type="entry name" value="Ig-like_fold"/>
</dbReference>
<dbReference type="InterPro" id="IPR036316">
    <property type="entry name" value="Pili_assmbl_chap_C_dom_sf"/>
</dbReference>
<evidence type="ECO:0000256" key="7">
    <source>
        <dbReference type="ARBA" id="ARBA00023319"/>
    </source>
</evidence>
<evidence type="ECO:0000256" key="8">
    <source>
        <dbReference type="RuleBase" id="RU003918"/>
    </source>
</evidence>
<proteinExistence type="inferred from homology"/>
<dbReference type="GO" id="GO:0071555">
    <property type="term" value="P:cell wall organization"/>
    <property type="evidence" value="ECO:0007669"/>
    <property type="project" value="InterPro"/>
</dbReference>
<dbReference type="InterPro" id="IPR016148">
    <property type="entry name" value="Pili_assmbl_chaperone_C"/>
</dbReference>
<dbReference type="RefSeq" id="WP_039026714.1">
    <property type="nucleotide sequence ID" value="NZ_CAWOKN010000005.1"/>
</dbReference>
<feature type="signal peptide" evidence="9">
    <location>
        <begin position="1"/>
        <end position="30"/>
    </location>
</feature>
<dbReference type="PROSITE" id="PS00635">
    <property type="entry name" value="PILI_CHAPERONE"/>
    <property type="match status" value="1"/>
</dbReference>
<dbReference type="EMBL" id="WOAJ01000011">
    <property type="protein sequence ID" value="MUI60814.1"/>
    <property type="molecule type" value="Genomic_DNA"/>
</dbReference>
<keyword evidence="6 8" id="KW-0143">Chaperone</keyword>
<dbReference type="Pfam" id="PF02753">
    <property type="entry name" value="PapD_C"/>
    <property type="match status" value="1"/>
</dbReference>
<comment type="similarity">
    <text evidence="2 8">Belongs to the periplasmic pilus chaperone family.</text>
</comment>
<evidence type="ECO:0000256" key="3">
    <source>
        <dbReference type="ARBA" id="ARBA00022558"/>
    </source>
</evidence>
<feature type="domain" description="Pili assembly chaperone C-terminal" evidence="11">
    <location>
        <begin position="177"/>
        <end position="242"/>
    </location>
</feature>
<sequence length="251" mass="27698">MASLIHRRFLSFVVAAGVVVFALGAGPAQAGLVAQGTRLVFPDNEREITLRVNNTSDTPLLAQAWIDDGRQDVPPERLGMPFSITPSVTRVEPGGGMVLRIAYLGAALPKDRESLFWLNLLEVPPRDESDENALQFSFRSRLKLFFRPSQLKSVESAPGKLQWKLLESSSGSSVVRVENPTPYYISFSGVELLVGGQKISVGKGMVSPLSRKDFNFDWKSRTPIDRKSASVRYEVINDYGGRPSFERTLGP</sequence>
<dbReference type="Pfam" id="PF00345">
    <property type="entry name" value="PapD_N"/>
    <property type="match status" value="1"/>
</dbReference>
<dbReference type="PRINTS" id="PR00969">
    <property type="entry name" value="CHAPERONPILI"/>
</dbReference>
<name>A0A6A9JXS9_PSEAI</name>
<evidence type="ECO:0000256" key="5">
    <source>
        <dbReference type="ARBA" id="ARBA00022764"/>
    </source>
</evidence>
<dbReference type="SUPFAM" id="SSF49354">
    <property type="entry name" value="PapD-like"/>
    <property type="match status" value="1"/>
</dbReference>
<evidence type="ECO:0000256" key="9">
    <source>
        <dbReference type="SAM" id="SignalP"/>
    </source>
</evidence>
<comment type="caution">
    <text evidence="12">The sequence shown here is derived from an EMBL/GenBank/DDBJ whole genome shotgun (WGS) entry which is preliminary data.</text>
</comment>
<dbReference type="InterPro" id="IPR050643">
    <property type="entry name" value="Periplasmic_pilus_chap"/>
</dbReference>
<dbReference type="InterPro" id="IPR008962">
    <property type="entry name" value="PapD-like_sf"/>
</dbReference>